<dbReference type="KEGG" id="nwl:NWFMUON74_07410"/>
<dbReference type="AlphaFoldDB" id="A0A7G1KG74"/>
<name>A0A7G1KG74_9NOCA</name>
<dbReference type="RefSeq" id="WP_187686592.1">
    <property type="nucleotide sequence ID" value="NZ_AP023396.1"/>
</dbReference>
<gene>
    <name evidence="2" type="ORF">NWFMUON74_07410</name>
</gene>
<organism evidence="2 3">
    <name type="scientific">Nocardia wallacei</name>
    <dbReference type="NCBI Taxonomy" id="480035"/>
    <lineage>
        <taxon>Bacteria</taxon>
        <taxon>Bacillati</taxon>
        <taxon>Actinomycetota</taxon>
        <taxon>Actinomycetes</taxon>
        <taxon>Mycobacteriales</taxon>
        <taxon>Nocardiaceae</taxon>
        <taxon>Nocardia</taxon>
    </lineage>
</organism>
<feature type="domain" description="Saccharopine dehydrogenase NADP binding" evidence="1">
    <location>
        <begin position="4"/>
        <end position="126"/>
    </location>
</feature>
<dbReference type="InterPro" id="IPR036291">
    <property type="entry name" value="NAD(P)-bd_dom_sf"/>
</dbReference>
<dbReference type="Gene3D" id="3.40.50.720">
    <property type="entry name" value="NAD(P)-binding Rossmann-like Domain"/>
    <property type="match status" value="1"/>
</dbReference>
<evidence type="ECO:0000313" key="3">
    <source>
        <dbReference type="Proteomes" id="UP000516173"/>
    </source>
</evidence>
<evidence type="ECO:0000259" key="1">
    <source>
        <dbReference type="Pfam" id="PF03435"/>
    </source>
</evidence>
<accession>A0A7G1KG74</accession>
<dbReference type="EMBL" id="AP023396">
    <property type="protein sequence ID" value="BCK52969.1"/>
    <property type="molecule type" value="Genomic_DNA"/>
</dbReference>
<dbReference type="InterPro" id="IPR005097">
    <property type="entry name" value="Sacchrp_dh_NADP-bd"/>
</dbReference>
<dbReference type="PANTHER" id="PTHR43781:SF1">
    <property type="entry name" value="SACCHAROPINE DEHYDROGENASE"/>
    <property type="match status" value="1"/>
</dbReference>
<sequence>MLITVTGANGYQAGLVLAELSSHEVEIRLVGRDADRLETAATKAGCTRADRRVTAFDDHAGLVAALSGSDAVINCAGPFTASGAAVVRAAIDAGAHYVDTAGEQLYLQAIFDTFTDAARTAGVTVVPSANDGCLPTDLLAHLLAEAAGPLTELVVSHIIVGGSSSRGTLRSGLATIDAITAGGLTYHDRAWRTGIPARHSNITLPDGEVLAMAKMPTCEVITIPRHVQVDHVEALVEAALMDQLAGPVAAGFIDSLPAGPTPDERAGQRFTYLLDAVNRRGRRVRGVIQGKDTYGCTAIVAVRAARRLAAGDVPAGVLAPAQAFDPAEFLTALTGPGLTWSIHNQQP</sequence>
<dbReference type="PANTHER" id="PTHR43781">
    <property type="entry name" value="SACCHAROPINE DEHYDROGENASE"/>
    <property type="match status" value="1"/>
</dbReference>
<reference evidence="2 3" key="1">
    <citation type="submission" date="2020-08" db="EMBL/GenBank/DDBJ databases">
        <title>Genome Sequencing of Nocardia wallacei strain FMUON74 and assembly.</title>
        <authorList>
            <person name="Toyokawa M."/>
            <person name="Uesaka K."/>
        </authorList>
    </citation>
    <scope>NUCLEOTIDE SEQUENCE [LARGE SCALE GENOMIC DNA]</scope>
    <source>
        <strain evidence="2 3">FMUON74</strain>
    </source>
</reference>
<dbReference type="GeneID" id="80345362"/>
<keyword evidence="3" id="KW-1185">Reference proteome</keyword>
<dbReference type="Proteomes" id="UP000516173">
    <property type="component" value="Chromosome"/>
</dbReference>
<dbReference type="Pfam" id="PF03435">
    <property type="entry name" value="Sacchrp_dh_NADP"/>
    <property type="match status" value="1"/>
</dbReference>
<proteinExistence type="predicted"/>
<dbReference type="SUPFAM" id="SSF51735">
    <property type="entry name" value="NAD(P)-binding Rossmann-fold domains"/>
    <property type="match status" value="1"/>
</dbReference>
<protein>
    <submittedName>
        <fullName evidence="2">Saccharopine dehydrogenase</fullName>
    </submittedName>
</protein>
<evidence type="ECO:0000313" key="2">
    <source>
        <dbReference type="EMBL" id="BCK52969.1"/>
    </source>
</evidence>